<feature type="transmembrane region" description="Helical" evidence="2">
    <location>
        <begin position="21"/>
        <end position="39"/>
    </location>
</feature>
<organism evidence="3 4">
    <name type="scientific">Flavobacterium nitrogenifigens</name>
    <dbReference type="NCBI Taxonomy" id="1617283"/>
    <lineage>
        <taxon>Bacteria</taxon>
        <taxon>Pseudomonadati</taxon>
        <taxon>Bacteroidota</taxon>
        <taxon>Flavobacteriia</taxon>
        <taxon>Flavobacteriales</taxon>
        <taxon>Flavobacteriaceae</taxon>
        <taxon>Flavobacterium</taxon>
    </lineage>
</organism>
<reference evidence="3 4" key="1">
    <citation type="submission" date="2020-08" db="EMBL/GenBank/DDBJ databases">
        <title>Functional genomics of gut bacteria from endangered species of beetles.</title>
        <authorList>
            <person name="Carlos-Shanley C."/>
        </authorList>
    </citation>
    <scope>NUCLEOTIDE SEQUENCE [LARGE SCALE GENOMIC DNA]</scope>
    <source>
        <strain evidence="3 4">S00142</strain>
    </source>
</reference>
<keyword evidence="4" id="KW-1185">Reference proteome</keyword>
<keyword evidence="2" id="KW-1133">Transmembrane helix</keyword>
<proteinExistence type="predicted"/>
<evidence type="ECO:0000313" key="4">
    <source>
        <dbReference type="Proteomes" id="UP000561681"/>
    </source>
</evidence>
<accession>A0A7W7NAA7</accession>
<feature type="transmembrane region" description="Helical" evidence="2">
    <location>
        <begin position="45"/>
        <end position="66"/>
    </location>
</feature>
<feature type="transmembrane region" description="Helical" evidence="2">
    <location>
        <begin position="147"/>
        <end position="164"/>
    </location>
</feature>
<evidence type="ECO:0000256" key="1">
    <source>
        <dbReference type="SAM" id="Coils"/>
    </source>
</evidence>
<dbReference type="AlphaFoldDB" id="A0A7W7NAA7"/>
<dbReference type="Proteomes" id="UP000561681">
    <property type="component" value="Unassembled WGS sequence"/>
</dbReference>
<feature type="transmembrane region" description="Helical" evidence="2">
    <location>
        <begin position="170"/>
        <end position="187"/>
    </location>
</feature>
<gene>
    <name evidence="3" type="ORF">HNP37_004389</name>
</gene>
<evidence type="ECO:0000313" key="3">
    <source>
        <dbReference type="EMBL" id="MBB4804302.1"/>
    </source>
</evidence>
<feature type="coiled-coil region" evidence="1">
    <location>
        <begin position="237"/>
        <end position="264"/>
    </location>
</feature>
<sequence>MKENITVEQALSKGRWQLKHLPMIVTFSIIFVSIYLTYAKIVEGWIILPIGFLSGFISGWLVWSYFAANWKIWAYENVRNVHELQRKAVEEKLIWEKGNWLEKTEFKNDLQKQKLKQLDKKFLEKDIFKDDISVPNETLIYYSKTSIIFSLIIYVIIGLTGIFLVFIKQYFGLLFIGLSLYLIYGEIKKLSDNKPQIIINAQGIQLKDDELVSWKDIYNDSVFLDRNQKNAKQYLAFNDEKIEINDLDIALEDLENLLHVYRVRFEKSL</sequence>
<name>A0A7W7NAA7_9FLAO</name>
<keyword evidence="2" id="KW-0472">Membrane</keyword>
<protein>
    <submittedName>
        <fullName evidence="3">Uncharacterized protein</fullName>
    </submittedName>
</protein>
<evidence type="ECO:0000256" key="2">
    <source>
        <dbReference type="SAM" id="Phobius"/>
    </source>
</evidence>
<dbReference type="EMBL" id="JACHLD010000009">
    <property type="protein sequence ID" value="MBB4804302.1"/>
    <property type="molecule type" value="Genomic_DNA"/>
</dbReference>
<keyword evidence="1" id="KW-0175">Coiled coil</keyword>
<keyword evidence="2" id="KW-0812">Transmembrane</keyword>
<comment type="caution">
    <text evidence="3">The sequence shown here is derived from an EMBL/GenBank/DDBJ whole genome shotgun (WGS) entry which is preliminary data.</text>
</comment>
<dbReference type="RefSeq" id="WP_184167237.1">
    <property type="nucleotide sequence ID" value="NZ_JACHLD010000009.1"/>
</dbReference>